<feature type="transmembrane region" description="Helical" evidence="6">
    <location>
        <begin position="202"/>
        <end position="227"/>
    </location>
</feature>
<dbReference type="EMBL" id="JAZHXJ010000873">
    <property type="protein sequence ID" value="KAL1849416.1"/>
    <property type="molecule type" value="Genomic_DNA"/>
</dbReference>
<keyword evidence="4 6" id="KW-1133">Transmembrane helix</keyword>
<keyword evidence="5 6" id="KW-0472">Membrane</keyword>
<evidence type="ECO:0000313" key="7">
    <source>
        <dbReference type="EMBL" id="KAL1849416.1"/>
    </source>
</evidence>
<evidence type="ECO:0008006" key="9">
    <source>
        <dbReference type="Google" id="ProtNLM"/>
    </source>
</evidence>
<feature type="transmembrane region" description="Helical" evidence="6">
    <location>
        <begin position="169"/>
        <end position="190"/>
    </location>
</feature>
<name>A0ABR3VZQ2_9PEZI</name>
<comment type="subcellular location">
    <subcellularLocation>
        <location evidence="1">Membrane</location>
        <topology evidence="1">Multi-pass membrane protein</topology>
    </subcellularLocation>
</comment>
<feature type="transmembrane region" description="Helical" evidence="6">
    <location>
        <begin position="140"/>
        <end position="163"/>
    </location>
</feature>
<feature type="transmembrane region" description="Helical" evidence="6">
    <location>
        <begin position="71"/>
        <end position="96"/>
    </location>
</feature>
<keyword evidence="2" id="KW-0813">Transport</keyword>
<reference evidence="7 8" key="1">
    <citation type="journal article" date="2024" name="Commun. Biol.">
        <title>Comparative genomic analysis of thermophilic fungi reveals convergent evolutionary adaptations and gene losses.</title>
        <authorList>
            <person name="Steindorff A.S."/>
            <person name="Aguilar-Pontes M.V."/>
            <person name="Robinson A.J."/>
            <person name="Andreopoulos B."/>
            <person name="LaButti K."/>
            <person name="Kuo A."/>
            <person name="Mondo S."/>
            <person name="Riley R."/>
            <person name="Otillar R."/>
            <person name="Haridas S."/>
            <person name="Lipzen A."/>
            <person name="Grimwood J."/>
            <person name="Schmutz J."/>
            <person name="Clum A."/>
            <person name="Reid I.D."/>
            <person name="Moisan M.C."/>
            <person name="Butler G."/>
            <person name="Nguyen T.T.M."/>
            <person name="Dewar K."/>
            <person name="Conant G."/>
            <person name="Drula E."/>
            <person name="Henrissat B."/>
            <person name="Hansel C."/>
            <person name="Singer S."/>
            <person name="Hutchinson M.I."/>
            <person name="de Vries R.P."/>
            <person name="Natvig D.O."/>
            <person name="Powell A.J."/>
            <person name="Tsang A."/>
            <person name="Grigoriev I.V."/>
        </authorList>
    </citation>
    <scope>NUCLEOTIDE SEQUENCE [LARGE SCALE GENOMIC DNA]</scope>
    <source>
        <strain evidence="7 8">ATCC 24622</strain>
    </source>
</reference>
<evidence type="ECO:0000256" key="2">
    <source>
        <dbReference type="ARBA" id="ARBA00022448"/>
    </source>
</evidence>
<evidence type="ECO:0000256" key="5">
    <source>
        <dbReference type="ARBA" id="ARBA00023136"/>
    </source>
</evidence>
<dbReference type="Gene3D" id="1.20.1250.20">
    <property type="entry name" value="MFS general substrate transporter like domains"/>
    <property type="match status" value="1"/>
</dbReference>
<feature type="transmembrane region" description="Helical" evidence="6">
    <location>
        <begin position="340"/>
        <end position="356"/>
    </location>
</feature>
<organism evidence="7 8">
    <name type="scientific">Phialemonium thermophilum</name>
    <dbReference type="NCBI Taxonomy" id="223376"/>
    <lineage>
        <taxon>Eukaryota</taxon>
        <taxon>Fungi</taxon>
        <taxon>Dikarya</taxon>
        <taxon>Ascomycota</taxon>
        <taxon>Pezizomycotina</taxon>
        <taxon>Sordariomycetes</taxon>
        <taxon>Sordariomycetidae</taxon>
        <taxon>Cephalothecales</taxon>
        <taxon>Cephalothecaceae</taxon>
        <taxon>Phialemonium</taxon>
    </lineage>
</organism>
<dbReference type="PANTHER" id="PTHR43791">
    <property type="entry name" value="PERMEASE-RELATED"/>
    <property type="match status" value="1"/>
</dbReference>
<keyword evidence="3 6" id="KW-0812">Transmembrane</keyword>
<feature type="transmembrane region" description="Helical" evidence="6">
    <location>
        <begin position="276"/>
        <end position="298"/>
    </location>
</feature>
<keyword evidence="8" id="KW-1185">Reference proteome</keyword>
<feature type="transmembrane region" description="Helical" evidence="6">
    <location>
        <begin position="116"/>
        <end position="133"/>
    </location>
</feature>
<gene>
    <name evidence="7" type="ORF">VTK73DRAFT_9882</name>
</gene>
<feature type="transmembrane region" description="Helical" evidence="6">
    <location>
        <begin position="368"/>
        <end position="387"/>
    </location>
</feature>
<feature type="transmembrane region" description="Helical" evidence="6">
    <location>
        <begin position="310"/>
        <end position="334"/>
    </location>
</feature>
<proteinExistence type="predicted"/>
<evidence type="ECO:0000256" key="3">
    <source>
        <dbReference type="ARBA" id="ARBA00022692"/>
    </source>
</evidence>
<accession>A0ABR3VZQ2</accession>
<evidence type="ECO:0000256" key="6">
    <source>
        <dbReference type="SAM" id="Phobius"/>
    </source>
</evidence>
<evidence type="ECO:0000256" key="1">
    <source>
        <dbReference type="ARBA" id="ARBA00004141"/>
    </source>
</evidence>
<dbReference type="Pfam" id="PF07690">
    <property type="entry name" value="MFS_1"/>
    <property type="match status" value="2"/>
</dbReference>
<comment type="caution">
    <text evidence="7">The sequence shown here is derived from an EMBL/GenBank/DDBJ whole genome shotgun (WGS) entry which is preliminary data.</text>
</comment>
<evidence type="ECO:0000313" key="8">
    <source>
        <dbReference type="Proteomes" id="UP001586593"/>
    </source>
</evidence>
<dbReference type="SUPFAM" id="SSF103473">
    <property type="entry name" value="MFS general substrate transporter"/>
    <property type="match status" value="1"/>
</dbReference>
<dbReference type="InterPro" id="IPR036259">
    <property type="entry name" value="MFS_trans_sf"/>
</dbReference>
<evidence type="ECO:0000256" key="4">
    <source>
        <dbReference type="ARBA" id="ARBA00022989"/>
    </source>
</evidence>
<dbReference type="InterPro" id="IPR011701">
    <property type="entry name" value="MFS"/>
</dbReference>
<dbReference type="PANTHER" id="PTHR43791:SF103">
    <property type="entry name" value="MAJOR FACILITATOR SUPERFAMILY (MFS) PROFILE DOMAIN-CONTAINING PROTEIN-RELATED"/>
    <property type="match status" value="1"/>
</dbReference>
<protein>
    <recommendedName>
        <fullName evidence="9">Major facilitator superfamily (MFS) profile domain-containing protein</fullName>
    </recommendedName>
</protein>
<dbReference type="Proteomes" id="UP001586593">
    <property type="component" value="Unassembled WGS sequence"/>
</dbReference>
<sequence>MQAVTHILFGSAQANSTDESSYSMAEVKHTVPQNGVDNGNHEASLKGIGESTMVVTLSTEENRRLLRRIDLYLVPVFLFSYIFQVLDKSALSYSTIMGLRTDLKLSGGDYSWASSIYYFGYLGFSYPASYLIVRYPVGKLIAGSCMVWGAIVMTTAGCFNAGGLLAARFFLGAAESTIAPGLAVVVSMWYKKSEQPLRHAAWFMGNILFILFGGVTFVWGLCLIYLMPDQPSTARFLNTEDRQKAVIRVSDNMTGIKNEEFKMSQVIEGLLDVKTLLLFLIMASMSLANGLASFQSIVIKGFGFSTVHTYLIQMICTAFQAIFVLIGSVGSTYIKNSRTYFMMLNFLFGIAGAVMVNEIDAERLWARFFGYCLCIAFSANFPLIFALSTGNVAGFTKKATVNAVRA</sequence>